<dbReference type="Gene3D" id="1.10.510.10">
    <property type="entry name" value="Transferase(Phosphotransferase) domain 1"/>
    <property type="match status" value="1"/>
</dbReference>
<dbReference type="InterPro" id="IPR011009">
    <property type="entry name" value="Kinase-like_dom_sf"/>
</dbReference>
<dbReference type="GO" id="GO:0005737">
    <property type="term" value="C:cytoplasm"/>
    <property type="evidence" value="ECO:0007669"/>
    <property type="project" value="TreeGrafter"/>
</dbReference>
<feature type="compositionally biased region" description="Basic residues" evidence="11">
    <location>
        <begin position="427"/>
        <end position="443"/>
    </location>
</feature>
<feature type="compositionally biased region" description="Polar residues" evidence="11">
    <location>
        <begin position="693"/>
        <end position="704"/>
    </location>
</feature>
<dbReference type="PROSITE" id="PS00108">
    <property type="entry name" value="PROTEIN_KINASE_ST"/>
    <property type="match status" value="1"/>
</dbReference>
<feature type="binding site" evidence="10">
    <location>
        <position position="49"/>
    </location>
    <ligand>
        <name>ATP</name>
        <dbReference type="ChEBI" id="CHEBI:30616"/>
    </ligand>
</feature>
<feature type="compositionally biased region" description="Basic and acidic residues" evidence="11">
    <location>
        <begin position="747"/>
        <end position="757"/>
    </location>
</feature>
<keyword evidence="4" id="KW-0808">Transferase</keyword>
<dbReference type="GO" id="GO:0004693">
    <property type="term" value="F:cyclin-dependent protein serine/threonine kinase activity"/>
    <property type="evidence" value="ECO:0007669"/>
    <property type="project" value="UniProtKB-EC"/>
</dbReference>
<dbReference type="AlphaFoldDB" id="A0AA39IP55"/>
<dbReference type="PROSITE" id="PS00107">
    <property type="entry name" value="PROTEIN_KINASE_ATP"/>
    <property type="match status" value="1"/>
</dbReference>
<dbReference type="FunFam" id="1.10.510.10:FF:000611">
    <property type="entry name" value="CMGC family protein kinase"/>
    <property type="match status" value="1"/>
</dbReference>
<dbReference type="PROSITE" id="PS50011">
    <property type="entry name" value="PROTEIN_KINASE_DOM"/>
    <property type="match status" value="1"/>
</dbReference>
<dbReference type="GO" id="GO:0000082">
    <property type="term" value="P:G1/S transition of mitotic cell cycle"/>
    <property type="evidence" value="ECO:0007669"/>
    <property type="project" value="TreeGrafter"/>
</dbReference>
<dbReference type="GO" id="GO:0005634">
    <property type="term" value="C:nucleus"/>
    <property type="evidence" value="ECO:0007669"/>
    <property type="project" value="TreeGrafter"/>
</dbReference>
<protein>
    <recommendedName>
        <fullName evidence="2">cyclin-dependent kinase</fullName>
        <ecNumber evidence="2">2.7.11.22</ecNumber>
    </recommendedName>
</protein>
<evidence type="ECO:0000256" key="6">
    <source>
        <dbReference type="ARBA" id="ARBA00022777"/>
    </source>
</evidence>
<feature type="transmembrane region" description="Helical" evidence="12">
    <location>
        <begin position="380"/>
        <end position="406"/>
    </location>
</feature>
<evidence type="ECO:0000256" key="5">
    <source>
        <dbReference type="ARBA" id="ARBA00022741"/>
    </source>
</evidence>
<dbReference type="SUPFAM" id="SSF56112">
    <property type="entry name" value="Protein kinase-like (PK-like)"/>
    <property type="match status" value="1"/>
</dbReference>
<proteinExistence type="inferred from homology"/>
<evidence type="ECO:0000256" key="7">
    <source>
        <dbReference type="ARBA" id="ARBA00022840"/>
    </source>
</evidence>
<keyword evidence="12" id="KW-1133">Transmembrane helix</keyword>
<dbReference type="Proteomes" id="UP001175271">
    <property type="component" value="Unassembled WGS sequence"/>
</dbReference>
<comment type="caution">
    <text evidence="14">The sequence shown here is derived from an EMBL/GenBank/DDBJ whole genome shotgun (WGS) entry which is preliminary data.</text>
</comment>
<feature type="compositionally biased region" description="Low complexity" evidence="11">
    <location>
        <begin position="619"/>
        <end position="634"/>
    </location>
</feature>
<feature type="region of interest" description="Disordered" evidence="11">
    <location>
        <begin position="604"/>
        <end position="821"/>
    </location>
</feature>
<dbReference type="EMBL" id="JAUCMV010000001">
    <property type="protein sequence ID" value="KAK0426624.1"/>
    <property type="molecule type" value="Genomic_DNA"/>
</dbReference>
<keyword evidence="12" id="KW-0472">Membrane</keyword>
<dbReference type="InterPro" id="IPR008271">
    <property type="entry name" value="Ser/Thr_kinase_AS"/>
</dbReference>
<evidence type="ECO:0000256" key="12">
    <source>
        <dbReference type="SAM" id="Phobius"/>
    </source>
</evidence>
<keyword evidence="15" id="KW-1185">Reference proteome</keyword>
<dbReference type="Pfam" id="PF00069">
    <property type="entry name" value="Pkinase"/>
    <property type="match status" value="1"/>
</dbReference>
<feature type="compositionally biased region" description="Basic and acidic residues" evidence="11">
    <location>
        <begin position="444"/>
        <end position="481"/>
    </location>
</feature>
<keyword evidence="3" id="KW-0723">Serine/threonine-protein kinase</keyword>
<dbReference type="Gene3D" id="3.30.200.20">
    <property type="entry name" value="Phosphorylase Kinase, domain 1"/>
    <property type="match status" value="1"/>
</dbReference>
<dbReference type="GO" id="GO:0000307">
    <property type="term" value="C:cyclin-dependent protein kinase holoenzyme complex"/>
    <property type="evidence" value="ECO:0007669"/>
    <property type="project" value="TreeGrafter"/>
</dbReference>
<dbReference type="EC" id="2.7.11.22" evidence="2"/>
<organism evidence="14 15">
    <name type="scientific">Steinernema hermaphroditum</name>
    <dbReference type="NCBI Taxonomy" id="289476"/>
    <lineage>
        <taxon>Eukaryota</taxon>
        <taxon>Metazoa</taxon>
        <taxon>Ecdysozoa</taxon>
        <taxon>Nematoda</taxon>
        <taxon>Chromadorea</taxon>
        <taxon>Rhabditida</taxon>
        <taxon>Tylenchina</taxon>
        <taxon>Panagrolaimomorpha</taxon>
        <taxon>Strongyloidoidea</taxon>
        <taxon>Steinernematidae</taxon>
        <taxon>Steinernema</taxon>
    </lineage>
</organism>
<keyword evidence="5 10" id="KW-0547">Nucleotide-binding</keyword>
<keyword evidence="7 10" id="KW-0067">ATP-binding</keyword>
<evidence type="ECO:0000256" key="4">
    <source>
        <dbReference type="ARBA" id="ARBA00022679"/>
    </source>
</evidence>
<evidence type="ECO:0000256" key="3">
    <source>
        <dbReference type="ARBA" id="ARBA00022527"/>
    </source>
</evidence>
<evidence type="ECO:0000256" key="9">
    <source>
        <dbReference type="ARBA" id="ARBA00048367"/>
    </source>
</evidence>
<evidence type="ECO:0000256" key="8">
    <source>
        <dbReference type="ARBA" id="ARBA00047811"/>
    </source>
</evidence>
<dbReference type="PANTHER" id="PTHR24056">
    <property type="entry name" value="CELL DIVISION PROTEIN KINASE"/>
    <property type="match status" value="1"/>
</dbReference>
<dbReference type="SMART" id="SM00220">
    <property type="entry name" value="S_TKc"/>
    <property type="match status" value="1"/>
</dbReference>
<evidence type="ECO:0000256" key="11">
    <source>
        <dbReference type="SAM" id="MobiDB-lite"/>
    </source>
</evidence>
<feature type="domain" description="Protein kinase" evidence="13">
    <location>
        <begin position="19"/>
        <end position="309"/>
    </location>
</feature>
<feature type="region of interest" description="Disordered" evidence="11">
    <location>
        <begin position="873"/>
        <end position="943"/>
    </location>
</feature>
<dbReference type="PANTHER" id="PTHR24056:SF254">
    <property type="entry name" value="CYCLIN-DEPENDENT KINASE 2"/>
    <property type="match status" value="1"/>
</dbReference>
<dbReference type="GO" id="GO:0005524">
    <property type="term" value="F:ATP binding"/>
    <property type="evidence" value="ECO:0007669"/>
    <property type="project" value="UniProtKB-UniRule"/>
</dbReference>
<accession>A0AA39IP55</accession>
<dbReference type="GO" id="GO:0010389">
    <property type="term" value="P:regulation of G2/M transition of mitotic cell cycle"/>
    <property type="evidence" value="ECO:0007669"/>
    <property type="project" value="TreeGrafter"/>
</dbReference>
<gene>
    <name evidence="14" type="ORF">QR680_009813</name>
</gene>
<evidence type="ECO:0000256" key="1">
    <source>
        <dbReference type="ARBA" id="ARBA00006485"/>
    </source>
</evidence>
<comment type="catalytic activity">
    <reaction evidence="8">
        <text>L-threonyl-[protein] + ATP = O-phospho-L-threonyl-[protein] + ADP + H(+)</text>
        <dbReference type="Rhea" id="RHEA:46608"/>
        <dbReference type="Rhea" id="RHEA-COMP:11060"/>
        <dbReference type="Rhea" id="RHEA-COMP:11605"/>
        <dbReference type="ChEBI" id="CHEBI:15378"/>
        <dbReference type="ChEBI" id="CHEBI:30013"/>
        <dbReference type="ChEBI" id="CHEBI:30616"/>
        <dbReference type="ChEBI" id="CHEBI:61977"/>
        <dbReference type="ChEBI" id="CHEBI:456216"/>
        <dbReference type="EC" id="2.7.11.22"/>
    </reaction>
</comment>
<dbReference type="InterPro" id="IPR017441">
    <property type="entry name" value="Protein_kinase_ATP_BS"/>
</dbReference>
<sequence>MTWLLLFQNLGLRTAMEKYLKLEKIGEGTYGVVFKGQLRSDKKEFVAMKRIRMDLDNEGVPSTAMREIAILKELSHPNIVGLKDVIIARNKRNEMQLHLIFEYIDMDLRMFLDKIHKTGNKMNLPIVKSFTHQLLKGLAYIHVRRMLHRDLKPQNILVHSNGLVKLADFGLARAFSLPGRVYTHEVVTLWYRPPEILIGGNYYTTAVDIWSLACIIAEMIKGDAIFKGDSEIDQLFRIFRVFGTPTDEIWKGITQMECYSTEFPKWPIRTVGDLLPDLEPAGINFLTLMFVMNPKNRATARYCLGHEFLNSTQFEAQYDVLPCTEWQTASLSGLHSLRGGRLPLQSKSQARDDRHFGEMGSSDVPSYLNTLHTWSTVQHIGYGLVIAAIILATIAVIMLGVCHFWLLRDSRDEIVHEEVSEVRVIEKRKKHTKKYRQSRKSKPEKRQSKTVDDPRRKSKKSDEKKQEKVESSASSKIKESVASRSSSSTLPPKVKFASDVNFNNQKKTYPEAAAHWVAPESPGSERDIDPSLEMKRLKALAAKNTEKMVVVGQSTTSATATTNISTGFFVSHLTNLRPTQSTFSSTQTSTEEAFPALLRYAKIEQSNPRDELKTGKTQSSKSSSSVPLSAVSRSLESLDKTAEPSKSSVGPLPISSGSTDTLEKTPESPIAPVRAVTKKKTAESSKSPVPAVTESQNSAITQRGVSLGKVAESSKSPVTPLPIASGNPVPEEKTAKSSTVPVPAVTKSHDSLDKVAESSKSPVAPLPVASGNPVPVEKTAETSSVPVPAITGSKDSAATQSRNSLEKTAESSKSPVAPIHIVSRSQIPSEFDSCGALTAQSPNTTSLLSPSFSLDSKSELSTSAISITAGTTPVMRPSQLTPTGFTSSSVSSTSDLSTISTVGSTAARSDGIQTSSTQMTQSACSIPSVTSGLGESQRDNKQG</sequence>
<evidence type="ECO:0000259" key="13">
    <source>
        <dbReference type="PROSITE" id="PS50011"/>
    </source>
</evidence>
<feature type="region of interest" description="Disordered" evidence="11">
    <location>
        <begin position="427"/>
        <end position="495"/>
    </location>
</feature>
<dbReference type="GO" id="GO:0007165">
    <property type="term" value="P:signal transduction"/>
    <property type="evidence" value="ECO:0007669"/>
    <property type="project" value="TreeGrafter"/>
</dbReference>
<dbReference type="InterPro" id="IPR050108">
    <property type="entry name" value="CDK"/>
</dbReference>
<dbReference type="CDD" id="cd07829">
    <property type="entry name" value="STKc_CDK_like"/>
    <property type="match status" value="1"/>
</dbReference>
<keyword evidence="6" id="KW-0418">Kinase</keyword>
<dbReference type="GO" id="GO:0030332">
    <property type="term" value="F:cyclin binding"/>
    <property type="evidence" value="ECO:0007669"/>
    <property type="project" value="TreeGrafter"/>
</dbReference>
<comment type="catalytic activity">
    <reaction evidence="9">
        <text>L-seryl-[protein] + ATP = O-phospho-L-seryl-[protein] + ADP + H(+)</text>
        <dbReference type="Rhea" id="RHEA:17989"/>
        <dbReference type="Rhea" id="RHEA-COMP:9863"/>
        <dbReference type="Rhea" id="RHEA-COMP:11604"/>
        <dbReference type="ChEBI" id="CHEBI:15378"/>
        <dbReference type="ChEBI" id="CHEBI:29999"/>
        <dbReference type="ChEBI" id="CHEBI:30616"/>
        <dbReference type="ChEBI" id="CHEBI:83421"/>
        <dbReference type="ChEBI" id="CHEBI:456216"/>
        <dbReference type="EC" id="2.7.11.22"/>
    </reaction>
</comment>
<keyword evidence="12" id="KW-0812">Transmembrane</keyword>
<dbReference type="GO" id="GO:0010468">
    <property type="term" value="P:regulation of gene expression"/>
    <property type="evidence" value="ECO:0007669"/>
    <property type="project" value="TreeGrafter"/>
</dbReference>
<name>A0AA39IP55_9BILA</name>
<dbReference type="FunFam" id="3.30.200.20:FF:000375">
    <property type="entry name" value="Cell division related protein kinase 2"/>
    <property type="match status" value="1"/>
</dbReference>
<feature type="compositionally biased region" description="Polar residues" evidence="11">
    <location>
        <begin position="902"/>
        <end position="934"/>
    </location>
</feature>
<feature type="compositionally biased region" description="Low complexity" evidence="11">
    <location>
        <begin position="881"/>
        <end position="901"/>
    </location>
</feature>
<feature type="compositionally biased region" description="Polar residues" evidence="11">
    <location>
        <begin position="793"/>
        <end position="803"/>
    </location>
</feature>
<evidence type="ECO:0000313" key="14">
    <source>
        <dbReference type="EMBL" id="KAK0426624.1"/>
    </source>
</evidence>
<dbReference type="InterPro" id="IPR000719">
    <property type="entry name" value="Prot_kinase_dom"/>
</dbReference>
<evidence type="ECO:0000256" key="2">
    <source>
        <dbReference type="ARBA" id="ARBA00012425"/>
    </source>
</evidence>
<reference evidence="14" key="1">
    <citation type="submission" date="2023-06" db="EMBL/GenBank/DDBJ databases">
        <title>Genomic analysis of the entomopathogenic nematode Steinernema hermaphroditum.</title>
        <authorList>
            <person name="Schwarz E.M."/>
            <person name="Heppert J.K."/>
            <person name="Baniya A."/>
            <person name="Schwartz H.T."/>
            <person name="Tan C.-H."/>
            <person name="Antoshechkin I."/>
            <person name="Sternberg P.W."/>
            <person name="Goodrich-Blair H."/>
            <person name="Dillman A.R."/>
        </authorList>
    </citation>
    <scope>NUCLEOTIDE SEQUENCE</scope>
    <source>
        <strain evidence="14">PS9179</strain>
        <tissue evidence="14">Whole animal</tissue>
    </source>
</reference>
<comment type="similarity">
    <text evidence="1">Belongs to the protein kinase superfamily. CMGC Ser/Thr protein kinase family. CDC2/CDKX subfamily.</text>
</comment>
<evidence type="ECO:0000256" key="10">
    <source>
        <dbReference type="PROSITE-ProRule" id="PRU10141"/>
    </source>
</evidence>
<evidence type="ECO:0000313" key="15">
    <source>
        <dbReference type="Proteomes" id="UP001175271"/>
    </source>
</evidence>